<evidence type="ECO:0000256" key="3">
    <source>
        <dbReference type="ARBA" id="ARBA00022763"/>
    </source>
</evidence>
<gene>
    <name evidence="14" type="ORF">A2957_01030</name>
</gene>
<evidence type="ECO:0000256" key="8">
    <source>
        <dbReference type="ARBA" id="ARBA00023016"/>
    </source>
</evidence>
<dbReference type="GO" id="GO:0140664">
    <property type="term" value="F:ATP-dependent DNA damage sensor activity"/>
    <property type="evidence" value="ECO:0007669"/>
    <property type="project" value="InterPro"/>
</dbReference>
<dbReference type="InterPro" id="IPR014721">
    <property type="entry name" value="Ribsml_uS5_D2-typ_fold_subgr"/>
</dbReference>
<keyword evidence="6 12" id="KW-0862">Zinc</keyword>
<dbReference type="NCBIfam" id="TIGR00416">
    <property type="entry name" value="sms"/>
    <property type="match status" value="1"/>
</dbReference>
<dbReference type="PANTHER" id="PTHR32472:SF10">
    <property type="entry name" value="DNA REPAIR PROTEIN RADA-LIKE PROTEIN"/>
    <property type="match status" value="1"/>
</dbReference>
<comment type="function">
    <text evidence="12">DNA-dependent ATPase involved in processing of recombination intermediates, plays a role in repairing DNA breaks. Stimulates the branch migration of RecA-mediated strand transfer reactions, allowing the 3' invading strand to extend heteroduplex DNA faster. Binds ssDNA in the presence of ADP but not other nucleotides, has ATPase activity that is stimulated by ssDNA and various branched DNA structures, but inhibited by SSB. Does not have RecA's homology-searching function.</text>
</comment>
<dbReference type="GO" id="GO:0004176">
    <property type="term" value="F:ATP-dependent peptidase activity"/>
    <property type="evidence" value="ECO:0007669"/>
    <property type="project" value="InterPro"/>
</dbReference>
<dbReference type="STRING" id="1802060.A2957_01030"/>
<dbReference type="GO" id="GO:0004252">
    <property type="term" value="F:serine-type endopeptidase activity"/>
    <property type="evidence" value="ECO:0007669"/>
    <property type="project" value="InterPro"/>
</dbReference>
<dbReference type="InterPro" id="IPR020588">
    <property type="entry name" value="RecA_ATP-bd"/>
</dbReference>
<proteinExistence type="inferred from homology"/>
<comment type="caution">
    <text evidence="14">The sequence shown here is derived from an EMBL/GenBank/DDBJ whole genome shotgun (WGS) entry which is preliminary data.</text>
</comment>
<keyword evidence="2 12" id="KW-0547">Nucleotide-binding</keyword>
<keyword evidence="4 12" id="KW-0863">Zinc-finger</keyword>
<dbReference type="InterPro" id="IPR020568">
    <property type="entry name" value="Ribosomal_Su5_D2-typ_SF"/>
</dbReference>
<dbReference type="GO" id="GO:0008270">
    <property type="term" value="F:zinc ion binding"/>
    <property type="evidence" value="ECO:0007669"/>
    <property type="project" value="UniProtKB-KW"/>
</dbReference>
<evidence type="ECO:0000259" key="13">
    <source>
        <dbReference type="PROSITE" id="PS50162"/>
    </source>
</evidence>
<dbReference type="AlphaFoldDB" id="A0A1F7IN54"/>
<keyword evidence="5" id="KW-0378">Hydrolase</keyword>
<dbReference type="GO" id="GO:0005829">
    <property type="term" value="C:cytosol"/>
    <property type="evidence" value="ECO:0007669"/>
    <property type="project" value="TreeGrafter"/>
</dbReference>
<evidence type="ECO:0000256" key="10">
    <source>
        <dbReference type="ARBA" id="ARBA00023204"/>
    </source>
</evidence>
<dbReference type="GO" id="GO:0003684">
    <property type="term" value="F:damaged DNA binding"/>
    <property type="evidence" value="ECO:0007669"/>
    <property type="project" value="InterPro"/>
</dbReference>
<sequence length="435" mass="47898">MIRYNSFMAQYVCNECGYGSASWYGKCPSCGNWNTFVKFQESKKRGKSSELSKPAEFTPLSSLGSLSKSRIATDVHEFDRVVGGGFISGEVVLLSGEPGVGKSTLLLKALSKLRTMYISGEESGQQIKQRAERINIHFKNFLFSNEICIESVLAGLNEKNDSYDVIVFDSIQTLYSEEVESPVGSVAQIKEATSRIADYIKSNHKVAIIIGHVTKGGDIAGPKTLEHIVDCVLYLEGERFSSFRVLRAQKNRFGSVDEVGIFEMVENDLKEMGTPTALLNQQALSVPGRSIAGLIEGSRILFYEIQSLVVPTAFPIPRRVVTGIDFNRLQLLLAVMKKYLKISLDTNDVYVNVVGGVSAKSPAADLAIVASIVSSIKNRALPEKTAYIGEIGLLGEVRSMQGEEKLIKTEKRFGMKKIYSSKDIRNISNISLLFN</sequence>
<feature type="domain" description="RecA family profile 1" evidence="13">
    <location>
        <begin position="67"/>
        <end position="213"/>
    </location>
</feature>
<dbReference type="Proteomes" id="UP000179072">
    <property type="component" value="Unassembled WGS sequence"/>
</dbReference>
<evidence type="ECO:0000256" key="7">
    <source>
        <dbReference type="ARBA" id="ARBA00022840"/>
    </source>
</evidence>
<dbReference type="SUPFAM" id="SSF52540">
    <property type="entry name" value="P-loop containing nucleoside triphosphate hydrolases"/>
    <property type="match status" value="1"/>
</dbReference>
<evidence type="ECO:0000256" key="12">
    <source>
        <dbReference type="RuleBase" id="RU003555"/>
    </source>
</evidence>
<evidence type="ECO:0000256" key="9">
    <source>
        <dbReference type="ARBA" id="ARBA00023125"/>
    </source>
</evidence>
<name>A0A1F7IN54_9BACT</name>
<organism evidence="14 15">
    <name type="scientific">Candidatus Roizmanbacteria bacterium RIFCSPLOWO2_01_FULL_38_11</name>
    <dbReference type="NCBI Taxonomy" id="1802060"/>
    <lineage>
        <taxon>Bacteria</taxon>
        <taxon>Candidatus Roizmaniibacteriota</taxon>
    </lineage>
</organism>
<evidence type="ECO:0000256" key="5">
    <source>
        <dbReference type="ARBA" id="ARBA00022801"/>
    </source>
</evidence>
<dbReference type="InterPro" id="IPR041166">
    <property type="entry name" value="Rubredoxin_2"/>
</dbReference>
<comment type="similarity">
    <text evidence="12">Belongs to the RecA family. RadA subfamily.</text>
</comment>
<evidence type="ECO:0000313" key="14">
    <source>
        <dbReference type="EMBL" id="OGK44807.1"/>
    </source>
</evidence>
<dbReference type="SMART" id="SM00382">
    <property type="entry name" value="AAA"/>
    <property type="match status" value="1"/>
</dbReference>
<dbReference type="Gene3D" id="3.30.230.10">
    <property type="match status" value="1"/>
</dbReference>
<dbReference type="GO" id="GO:0000725">
    <property type="term" value="P:recombinational repair"/>
    <property type="evidence" value="ECO:0007669"/>
    <property type="project" value="TreeGrafter"/>
</dbReference>
<keyword evidence="1 12" id="KW-0479">Metal-binding</keyword>
<protein>
    <recommendedName>
        <fullName evidence="11 12">DNA repair protein RadA</fullName>
    </recommendedName>
</protein>
<reference evidence="14 15" key="1">
    <citation type="journal article" date="2016" name="Nat. Commun.">
        <title>Thousands of microbial genomes shed light on interconnected biogeochemical processes in an aquifer system.</title>
        <authorList>
            <person name="Anantharaman K."/>
            <person name="Brown C.T."/>
            <person name="Hug L.A."/>
            <person name="Sharon I."/>
            <person name="Castelle C.J."/>
            <person name="Probst A.J."/>
            <person name="Thomas B.C."/>
            <person name="Singh A."/>
            <person name="Wilkins M.J."/>
            <person name="Karaoz U."/>
            <person name="Brodie E.L."/>
            <person name="Williams K.H."/>
            <person name="Hubbard S.S."/>
            <person name="Banfield J.F."/>
        </authorList>
    </citation>
    <scope>NUCLEOTIDE SEQUENCE [LARGE SCALE GENOMIC DNA]</scope>
</reference>
<dbReference type="EMBL" id="MGAK01000012">
    <property type="protein sequence ID" value="OGK44807.1"/>
    <property type="molecule type" value="Genomic_DNA"/>
</dbReference>
<dbReference type="Pfam" id="PF18073">
    <property type="entry name" value="Zn_ribbon_LapB"/>
    <property type="match status" value="1"/>
</dbReference>
<evidence type="ECO:0000313" key="15">
    <source>
        <dbReference type="Proteomes" id="UP000179072"/>
    </source>
</evidence>
<evidence type="ECO:0000256" key="6">
    <source>
        <dbReference type="ARBA" id="ARBA00022833"/>
    </source>
</evidence>
<dbReference type="PANTHER" id="PTHR32472">
    <property type="entry name" value="DNA REPAIR PROTEIN RADA"/>
    <property type="match status" value="1"/>
</dbReference>
<dbReference type="InterPro" id="IPR008269">
    <property type="entry name" value="Lon_proteolytic"/>
</dbReference>
<dbReference type="InterPro" id="IPR003593">
    <property type="entry name" value="AAA+_ATPase"/>
</dbReference>
<evidence type="ECO:0000256" key="2">
    <source>
        <dbReference type="ARBA" id="ARBA00022741"/>
    </source>
</evidence>
<keyword evidence="9 12" id="KW-0238">DNA-binding</keyword>
<dbReference type="Gene3D" id="3.40.50.300">
    <property type="entry name" value="P-loop containing nucleotide triphosphate hydrolases"/>
    <property type="match status" value="1"/>
</dbReference>
<dbReference type="Pfam" id="PF06745">
    <property type="entry name" value="ATPase"/>
    <property type="match status" value="1"/>
</dbReference>
<evidence type="ECO:0000256" key="1">
    <source>
        <dbReference type="ARBA" id="ARBA00022723"/>
    </source>
</evidence>
<dbReference type="GO" id="GO:0006508">
    <property type="term" value="P:proteolysis"/>
    <property type="evidence" value="ECO:0007669"/>
    <property type="project" value="InterPro"/>
</dbReference>
<dbReference type="PROSITE" id="PS50162">
    <property type="entry name" value="RECA_2"/>
    <property type="match status" value="1"/>
</dbReference>
<dbReference type="InterPro" id="IPR004504">
    <property type="entry name" value="DNA_repair_RadA"/>
</dbReference>
<dbReference type="InterPro" id="IPR014774">
    <property type="entry name" value="KaiC-like_dom"/>
</dbReference>
<dbReference type="Pfam" id="PF05362">
    <property type="entry name" value="Lon_C"/>
    <property type="match status" value="1"/>
</dbReference>
<dbReference type="GO" id="GO:0005524">
    <property type="term" value="F:ATP binding"/>
    <property type="evidence" value="ECO:0007669"/>
    <property type="project" value="UniProtKB-UniRule"/>
</dbReference>
<keyword evidence="7 12" id="KW-0067">ATP-binding</keyword>
<dbReference type="PRINTS" id="PR01874">
    <property type="entry name" value="DNAREPAIRADA"/>
</dbReference>
<accession>A0A1F7IN54</accession>
<keyword evidence="3 12" id="KW-0227">DNA damage</keyword>
<evidence type="ECO:0000256" key="11">
    <source>
        <dbReference type="NCBIfam" id="TIGR00416"/>
    </source>
</evidence>
<keyword evidence="8" id="KW-0346">Stress response</keyword>
<keyword evidence="10 12" id="KW-0234">DNA repair</keyword>
<dbReference type="InterPro" id="IPR027417">
    <property type="entry name" value="P-loop_NTPase"/>
</dbReference>
<dbReference type="SUPFAM" id="SSF54211">
    <property type="entry name" value="Ribosomal protein S5 domain 2-like"/>
    <property type="match status" value="1"/>
</dbReference>
<evidence type="ECO:0000256" key="4">
    <source>
        <dbReference type="ARBA" id="ARBA00022771"/>
    </source>
</evidence>